<sequence length="382" mass="41024">MDKVLSLMDEEVADFTIPQATWDCGIGACHLTLVGRLVSHRSVHFEALKGSLTHLIQASRGLLIRKVSESRFCLVFNHIEDLRRVLDMRPSFASLMSFSILDAVWVLGWMSHMLNRMSTGSKRKTLWILVRMPLILGAAPDALRPTYVRQFQSATDSAIPVQRGTRIFGEFGNKNNRVSTSVSSAGAVHVTSPGLPEQLLAPSQQLRKGKAVGYRQLIDESSASEDSNLAGKMGLEHSSRQAQVELQHCPLNWVGSSFARPLILDPAGSSSAQSGPDLFGPVQGQPRSNDSPSHDLQGFGNFLSIVGASVENPRSPAHGDSLTPSSLPDDYSLASLVRSVGRGVSNPVVPFSSPSLVDVPISASMATGCSSLSPDLSGSRGR</sequence>
<accession>A0AAE1YJS2</accession>
<dbReference type="AlphaFoldDB" id="A0AAE1YJS2"/>
<feature type="region of interest" description="Disordered" evidence="1">
    <location>
        <begin position="265"/>
        <end position="296"/>
    </location>
</feature>
<name>A0AAE1YJS2_9LAMI</name>
<protein>
    <submittedName>
        <fullName evidence="2">Uncharacterized protein</fullName>
    </submittedName>
</protein>
<dbReference type="Proteomes" id="UP001293254">
    <property type="component" value="Unassembled WGS sequence"/>
</dbReference>
<proteinExistence type="predicted"/>
<keyword evidence="3" id="KW-1185">Reference proteome</keyword>
<reference evidence="2" key="1">
    <citation type="submission" date="2020-06" db="EMBL/GenBank/DDBJ databases">
        <authorList>
            <person name="Li T."/>
            <person name="Hu X."/>
            <person name="Zhang T."/>
            <person name="Song X."/>
            <person name="Zhang H."/>
            <person name="Dai N."/>
            <person name="Sheng W."/>
            <person name="Hou X."/>
            <person name="Wei L."/>
        </authorList>
    </citation>
    <scope>NUCLEOTIDE SEQUENCE</scope>
    <source>
        <strain evidence="2">3651</strain>
        <tissue evidence="2">Leaf</tissue>
    </source>
</reference>
<comment type="caution">
    <text evidence="2">The sequence shown here is derived from an EMBL/GenBank/DDBJ whole genome shotgun (WGS) entry which is preliminary data.</text>
</comment>
<evidence type="ECO:0000256" key="1">
    <source>
        <dbReference type="SAM" id="MobiDB-lite"/>
    </source>
</evidence>
<gene>
    <name evidence="2" type="ORF">Salat_0896800</name>
</gene>
<dbReference type="EMBL" id="JACGWO010000003">
    <property type="protein sequence ID" value="KAK4431347.1"/>
    <property type="molecule type" value="Genomic_DNA"/>
</dbReference>
<organism evidence="2 3">
    <name type="scientific">Sesamum alatum</name>
    <dbReference type="NCBI Taxonomy" id="300844"/>
    <lineage>
        <taxon>Eukaryota</taxon>
        <taxon>Viridiplantae</taxon>
        <taxon>Streptophyta</taxon>
        <taxon>Embryophyta</taxon>
        <taxon>Tracheophyta</taxon>
        <taxon>Spermatophyta</taxon>
        <taxon>Magnoliopsida</taxon>
        <taxon>eudicotyledons</taxon>
        <taxon>Gunneridae</taxon>
        <taxon>Pentapetalae</taxon>
        <taxon>asterids</taxon>
        <taxon>lamiids</taxon>
        <taxon>Lamiales</taxon>
        <taxon>Pedaliaceae</taxon>
        <taxon>Sesamum</taxon>
    </lineage>
</organism>
<evidence type="ECO:0000313" key="3">
    <source>
        <dbReference type="Proteomes" id="UP001293254"/>
    </source>
</evidence>
<evidence type="ECO:0000313" key="2">
    <source>
        <dbReference type="EMBL" id="KAK4431347.1"/>
    </source>
</evidence>
<reference evidence="2" key="2">
    <citation type="journal article" date="2024" name="Plant">
        <title>Genomic evolution and insights into agronomic trait innovations of Sesamum species.</title>
        <authorList>
            <person name="Miao H."/>
            <person name="Wang L."/>
            <person name="Qu L."/>
            <person name="Liu H."/>
            <person name="Sun Y."/>
            <person name="Le M."/>
            <person name="Wang Q."/>
            <person name="Wei S."/>
            <person name="Zheng Y."/>
            <person name="Lin W."/>
            <person name="Duan Y."/>
            <person name="Cao H."/>
            <person name="Xiong S."/>
            <person name="Wang X."/>
            <person name="Wei L."/>
            <person name="Li C."/>
            <person name="Ma Q."/>
            <person name="Ju M."/>
            <person name="Zhao R."/>
            <person name="Li G."/>
            <person name="Mu C."/>
            <person name="Tian Q."/>
            <person name="Mei H."/>
            <person name="Zhang T."/>
            <person name="Gao T."/>
            <person name="Zhang H."/>
        </authorList>
    </citation>
    <scope>NUCLEOTIDE SEQUENCE</scope>
    <source>
        <strain evidence="2">3651</strain>
    </source>
</reference>